<reference evidence="1" key="1">
    <citation type="submission" date="2020-05" db="EMBL/GenBank/DDBJ databases">
        <authorList>
            <person name="Chiriac C."/>
            <person name="Salcher M."/>
            <person name="Ghai R."/>
            <person name="Kavagutti S V."/>
        </authorList>
    </citation>
    <scope>NUCLEOTIDE SEQUENCE</scope>
</reference>
<sequence length="158" mass="17758">MGVRGAFKGRETPSSRQFLPIANSMSRHAMPPLSPWPSSDRMTNFSCNGSCPDQRPSHGLKKLIQSRLRSSPSPSNWLVDHCGPVGWRRMPMVRCMSCSATTLIAYQLIYRSSCLLSCLVCARITVSSFCPADTWQQRISRARYLVSQMGLPWNQPSY</sequence>
<accession>A0A6J6WL10</accession>
<proteinExistence type="predicted"/>
<protein>
    <submittedName>
        <fullName evidence="1">Unannotated protein</fullName>
    </submittedName>
</protein>
<organism evidence="1">
    <name type="scientific">freshwater metagenome</name>
    <dbReference type="NCBI Taxonomy" id="449393"/>
    <lineage>
        <taxon>unclassified sequences</taxon>
        <taxon>metagenomes</taxon>
        <taxon>ecological metagenomes</taxon>
    </lineage>
</organism>
<dbReference type="AlphaFoldDB" id="A0A6J6WL10"/>
<evidence type="ECO:0000313" key="1">
    <source>
        <dbReference type="EMBL" id="CAB4785871.1"/>
    </source>
</evidence>
<dbReference type="EMBL" id="CAEZZV010000158">
    <property type="protein sequence ID" value="CAB4785871.1"/>
    <property type="molecule type" value="Genomic_DNA"/>
</dbReference>
<name>A0A6J6WL10_9ZZZZ</name>
<gene>
    <name evidence="1" type="ORF">UFOPK2921_01126</name>
</gene>